<dbReference type="EMBL" id="LMWL01000042">
    <property type="protein sequence ID" value="KUM93979.1"/>
    <property type="molecule type" value="Genomic_DNA"/>
</dbReference>
<dbReference type="AlphaFoldDB" id="A0A101NJ25"/>
<gene>
    <name evidence="1" type="ORF">AQI88_23620</name>
</gene>
<name>A0A101NJ25_9ACTN</name>
<protein>
    <submittedName>
        <fullName evidence="1">Uncharacterized protein</fullName>
    </submittedName>
</protein>
<reference evidence="1 2" key="1">
    <citation type="submission" date="2015-10" db="EMBL/GenBank/DDBJ databases">
        <title>Draft genome sequence of Streptomyces cellostaticus DSM 40189, type strain for the species Streptomyces cellostaticus.</title>
        <authorList>
            <person name="Ruckert C."/>
            <person name="Winkler A."/>
            <person name="Kalinowski J."/>
            <person name="Kampfer P."/>
            <person name="Glaeser S."/>
        </authorList>
    </citation>
    <scope>NUCLEOTIDE SEQUENCE [LARGE SCALE GENOMIC DNA]</scope>
    <source>
        <strain evidence="1 2">DSM 40189</strain>
    </source>
</reference>
<organism evidence="1 2">
    <name type="scientific">Streptomyces cellostaticus</name>
    <dbReference type="NCBI Taxonomy" id="67285"/>
    <lineage>
        <taxon>Bacteria</taxon>
        <taxon>Bacillati</taxon>
        <taxon>Actinomycetota</taxon>
        <taxon>Actinomycetes</taxon>
        <taxon>Kitasatosporales</taxon>
        <taxon>Streptomycetaceae</taxon>
        <taxon>Streptomyces</taxon>
    </lineage>
</organism>
<evidence type="ECO:0000313" key="1">
    <source>
        <dbReference type="EMBL" id="KUM93979.1"/>
    </source>
</evidence>
<keyword evidence="2" id="KW-1185">Reference proteome</keyword>
<dbReference type="Proteomes" id="UP000054241">
    <property type="component" value="Unassembled WGS sequence"/>
</dbReference>
<dbReference type="STRING" id="67285.AQI88_23620"/>
<comment type="caution">
    <text evidence="1">The sequence shown here is derived from an EMBL/GenBank/DDBJ whole genome shotgun (WGS) entry which is preliminary data.</text>
</comment>
<evidence type="ECO:0000313" key="2">
    <source>
        <dbReference type="Proteomes" id="UP000054241"/>
    </source>
</evidence>
<proteinExistence type="predicted"/>
<sequence>MKETTVMIRTTAWLRPLSEVPDASASYEVRGSRSRTRQDLFTEWAAGLREAADLLADAPPHRRTRCPSSCPF</sequence>
<accession>A0A101NJ25</accession>